<gene>
    <name evidence="1" type="ORF">GJV76_09585</name>
</gene>
<accession>A0A6I3LII0</accession>
<dbReference type="InterPro" id="IPR025345">
    <property type="entry name" value="DUF4249"/>
</dbReference>
<dbReference type="Proteomes" id="UP000438760">
    <property type="component" value="Unassembled WGS sequence"/>
</dbReference>
<organism evidence="1 2">
    <name type="scientific">Myroides albus</name>
    <dbReference type="NCBI Taxonomy" id="2562892"/>
    <lineage>
        <taxon>Bacteria</taxon>
        <taxon>Pseudomonadati</taxon>
        <taxon>Bacteroidota</taxon>
        <taxon>Flavobacteriia</taxon>
        <taxon>Flavobacteriales</taxon>
        <taxon>Flavobacteriaceae</taxon>
        <taxon>Myroides</taxon>
    </lineage>
</organism>
<proteinExistence type="predicted"/>
<dbReference type="EMBL" id="WMJX01000018">
    <property type="protein sequence ID" value="MTG98368.1"/>
    <property type="molecule type" value="Genomic_DNA"/>
</dbReference>
<name>A0A6I3LII0_9FLAO</name>
<dbReference type="Pfam" id="PF14054">
    <property type="entry name" value="DUF4249"/>
    <property type="match status" value="1"/>
</dbReference>
<comment type="caution">
    <text evidence="1">The sequence shown here is derived from an EMBL/GenBank/DDBJ whole genome shotgun (WGS) entry which is preliminary data.</text>
</comment>
<dbReference type="OrthoDB" id="1430047at2"/>
<evidence type="ECO:0000313" key="2">
    <source>
        <dbReference type="Proteomes" id="UP000438760"/>
    </source>
</evidence>
<dbReference type="PROSITE" id="PS51257">
    <property type="entry name" value="PROKAR_LIPOPROTEIN"/>
    <property type="match status" value="1"/>
</dbReference>
<reference evidence="1 2" key="1">
    <citation type="submission" date="2019-11" db="EMBL/GenBank/DDBJ databases">
        <title>Genome of Strain BIT-d1.</title>
        <authorList>
            <person name="Yang Y."/>
        </authorList>
    </citation>
    <scope>NUCLEOTIDE SEQUENCE [LARGE SCALE GENOMIC DNA]</scope>
    <source>
        <strain evidence="1 2">BIT-d1</strain>
    </source>
</reference>
<dbReference type="RefSeq" id="WP_155092394.1">
    <property type="nucleotide sequence ID" value="NZ_CP102754.1"/>
</dbReference>
<dbReference type="AlphaFoldDB" id="A0A6I3LII0"/>
<sequence length="280" mass="32603">MKKAYLLYSIIISYFLLTSCEKVIDLDLPTAPARLVVEGNIDFTPENINDTLKIKLSLTTDYYNSNIPVVNNAIVWVERENGTTYTFHEMNNTGVYISTEVPKEINKKYKLHIEYDNDVYEANEILLSTPVITELKQTREKLINEDLYVLRYYFQDTPKEDGTLNYYYSKIERNNDRPYLSVISNEHSKGNQIEKLYIDKDTKVDDEINISSYQISRNYYNYLKQLTSNTNSAGGPFQVPPGQVKGNVKNLTSPDKQAFGYFRITEKQTYKHKIFEQPKP</sequence>
<evidence type="ECO:0000313" key="1">
    <source>
        <dbReference type="EMBL" id="MTG98368.1"/>
    </source>
</evidence>
<keyword evidence="2" id="KW-1185">Reference proteome</keyword>
<protein>
    <submittedName>
        <fullName evidence="1">DUF4249 family protein</fullName>
    </submittedName>
</protein>